<feature type="region of interest" description="Disordered" evidence="1">
    <location>
        <begin position="79"/>
        <end position="564"/>
    </location>
</feature>
<feature type="compositionally biased region" description="Basic and acidic residues" evidence="1">
    <location>
        <begin position="293"/>
        <end position="326"/>
    </location>
</feature>
<feature type="compositionally biased region" description="Polar residues" evidence="1">
    <location>
        <begin position="519"/>
        <end position="537"/>
    </location>
</feature>
<protein>
    <submittedName>
        <fullName evidence="3">Uncharacterized protein</fullName>
    </submittedName>
</protein>
<evidence type="ECO:0000256" key="2">
    <source>
        <dbReference type="SAM" id="Phobius"/>
    </source>
</evidence>
<keyword evidence="2" id="KW-0472">Membrane</keyword>
<accession>A0ABP0WX77</accession>
<feature type="compositionally biased region" description="Acidic residues" evidence="1">
    <location>
        <begin position="94"/>
        <end position="105"/>
    </location>
</feature>
<feature type="compositionally biased region" description="Basic and acidic residues" evidence="1">
    <location>
        <begin position="83"/>
        <end position="93"/>
    </location>
</feature>
<evidence type="ECO:0000313" key="4">
    <source>
        <dbReference type="Proteomes" id="UP001497444"/>
    </source>
</evidence>
<feature type="compositionally biased region" description="Polar residues" evidence="1">
    <location>
        <begin position="487"/>
        <end position="496"/>
    </location>
</feature>
<dbReference type="EMBL" id="OZ020099">
    <property type="protein sequence ID" value="CAK9271463.1"/>
    <property type="molecule type" value="Genomic_DNA"/>
</dbReference>
<feature type="compositionally biased region" description="Basic and acidic residues" evidence="1">
    <location>
        <begin position="464"/>
        <end position="486"/>
    </location>
</feature>
<feature type="compositionally biased region" description="Basic and acidic residues" evidence="1">
    <location>
        <begin position="371"/>
        <end position="387"/>
    </location>
</feature>
<evidence type="ECO:0000313" key="3">
    <source>
        <dbReference type="EMBL" id="CAK9271463.1"/>
    </source>
</evidence>
<feature type="compositionally biased region" description="Polar residues" evidence="1">
    <location>
        <begin position="257"/>
        <end position="291"/>
    </location>
</feature>
<feature type="compositionally biased region" description="Acidic residues" evidence="1">
    <location>
        <begin position="137"/>
        <end position="149"/>
    </location>
</feature>
<dbReference type="PANTHER" id="PTHR33700:SF4">
    <property type="entry name" value="MYB-LIKE PROTEIN X"/>
    <property type="match status" value="1"/>
</dbReference>
<name>A0ABP0WX77_9BRYO</name>
<dbReference type="PANTHER" id="PTHR33700">
    <property type="entry name" value="MYB-LIKE PROTEIN X"/>
    <property type="match status" value="1"/>
</dbReference>
<keyword evidence="2" id="KW-1133">Transmembrane helix</keyword>
<gene>
    <name evidence="3" type="ORF">CSSPJE1EN1_LOCUS16941</name>
</gene>
<feature type="compositionally biased region" description="Basic and acidic residues" evidence="1">
    <location>
        <begin position="119"/>
        <end position="136"/>
    </location>
</feature>
<feature type="compositionally biased region" description="Basic and acidic residues" evidence="1">
    <location>
        <begin position="353"/>
        <end position="362"/>
    </location>
</feature>
<dbReference type="Proteomes" id="UP001497444">
    <property type="component" value="Chromosome 4"/>
</dbReference>
<organism evidence="3 4">
    <name type="scientific">Sphagnum jensenii</name>
    <dbReference type="NCBI Taxonomy" id="128206"/>
    <lineage>
        <taxon>Eukaryota</taxon>
        <taxon>Viridiplantae</taxon>
        <taxon>Streptophyta</taxon>
        <taxon>Embryophyta</taxon>
        <taxon>Bryophyta</taxon>
        <taxon>Sphagnophytina</taxon>
        <taxon>Sphagnopsida</taxon>
        <taxon>Sphagnales</taxon>
        <taxon>Sphagnaceae</taxon>
        <taxon>Sphagnum</taxon>
    </lineage>
</organism>
<feature type="transmembrane region" description="Helical" evidence="2">
    <location>
        <begin position="24"/>
        <end position="42"/>
    </location>
</feature>
<reference evidence="3" key="1">
    <citation type="submission" date="2024-02" db="EMBL/GenBank/DDBJ databases">
        <authorList>
            <consortium name="ELIXIR-Norway"/>
            <consortium name="Elixir Norway"/>
        </authorList>
    </citation>
    <scope>NUCLEOTIDE SEQUENCE</scope>
</reference>
<evidence type="ECO:0000256" key="1">
    <source>
        <dbReference type="SAM" id="MobiDB-lite"/>
    </source>
</evidence>
<feature type="compositionally biased region" description="Polar residues" evidence="1">
    <location>
        <begin position="447"/>
        <end position="463"/>
    </location>
</feature>
<feature type="compositionally biased region" description="Basic and acidic residues" evidence="1">
    <location>
        <begin position="185"/>
        <end position="197"/>
    </location>
</feature>
<feature type="compositionally biased region" description="Basic and acidic residues" evidence="1">
    <location>
        <begin position="335"/>
        <end position="346"/>
    </location>
</feature>
<feature type="compositionally biased region" description="Polar residues" evidence="1">
    <location>
        <begin position="388"/>
        <end position="408"/>
    </location>
</feature>
<feature type="compositionally biased region" description="Low complexity" evidence="1">
    <location>
        <begin position="539"/>
        <end position="552"/>
    </location>
</feature>
<feature type="compositionally biased region" description="Acidic residues" evidence="1">
    <location>
        <begin position="160"/>
        <end position="173"/>
    </location>
</feature>
<feature type="compositionally biased region" description="Basic and acidic residues" evidence="1">
    <location>
        <begin position="594"/>
        <end position="605"/>
    </location>
</feature>
<feature type="compositionally biased region" description="Basic and acidic residues" evidence="1">
    <location>
        <begin position="150"/>
        <end position="159"/>
    </location>
</feature>
<keyword evidence="2" id="KW-0812">Transmembrane</keyword>
<keyword evidence="4" id="KW-1185">Reference proteome</keyword>
<feature type="compositionally biased region" description="Basic and acidic residues" evidence="1">
    <location>
        <begin position="411"/>
        <end position="442"/>
    </location>
</feature>
<feature type="region of interest" description="Disordered" evidence="1">
    <location>
        <begin position="593"/>
        <end position="619"/>
    </location>
</feature>
<sequence>MYSPIWASTMFPAQRHQKSKGFKVKHVVQIAMITLVLTWIIYQLNHAQRPAHSSYDEDQVGGLQNSRTEVLFGRKGLKPDLQVAKEEQEREQEVERDEPAEEEKDEVNAFDAAEGTGEESVRDDVDFVEHTAKDGADLQDEEEDQDVEVVETHEKSRDEDAGDLDQQQEDADLQQDVGTDFMNLKNEEERNDQEKSGQDSGDEDIEFNDGSRGGTTTEQPAEKIETKSTDSTMNLSTVVDGEEKPKENQVSYLEEAGNTTILRTNDSESMVENKWEGSTTSNKEQGSSQELGKQPETDNRNLESEGMQVEEKLGQDSDKSNDHTSKDVILPGESHSQEMTELRTGEDSSQELGNHEPKKETELENVGDGSQGRKEEYQMSDGHKEGTNDSNENVESQQQAESLNSENVLASKEEEDKRNEFTRQRMETEKLIQGFSKEKDETGNVDADSQLSSKDGGNQASQGTKEDKEESTSEEQKGEEKGDRSPQENQSSTTADGSAGAEVKDSHETDIGQGRDGSDWTSSQNTEVQETQESTAKLQVVSQSEDSQNNQDSGRDGELIKPEGQVTMEGANIAADTQQESVRLLIDPTIQELTDNKHQENKEEVSTVGDGSVGGSSGV</sequence>
<proteinExistence type="predicted"/>